<evidence type="ECO:0000256" key="2">
    <source>
        <dbReference type="ARBA" id="ARBA00022692"/>
    </source>
</evidence>
<evidence type="ECO:0000256" key="4">
    <source>
        <dbReference type="ARBA" id="ARBA00023136"/>
    </source>
</evidence>
<dbReference type="RefSeq" id="WP_190248977.1">
    <property type="nucleotide sequence ID" value="NZ_BMPI01000006.1"/>
</dbReference>
<keyword evidence="3 5" id="KW-1133">Transmembrane helix</keyword>
<comment type="caution">
    <text evidence="6">The sequence shown here is derived from an EMBL/GenBank/DDBJ whole genome shotgun (WGS) entry which is preliminary data.</text>
</comment>
<dbReference type="InterPro" id="IPR051328">
    <property type="entry name" value="T7SS_ABC-Transporter"/>
</dbReference>
<proteinExistence type="predicted"/>
<dbReference type="PANTHER" id="PTHR43077:SF10">
    <property type="entry name" value="TRANSPORT PERMEASE PROTEIN"/>
    <property type="match status" value="1"/>
</dbReference>
<dbReference type="GO" id="GO:0016020">
    <property type="term" value="C:membrane"/>
    <property type="evidence" value="ECO:0007669"/>
    <property type="project" value="UniProtKB-SubCell"/>
</dbReference>
<feature type="transmembrane region" description="Helical" evidence="5">
    <location>
        <begin position="222"/>
        <end position="241"/>
    </location>
</feature>
<evidence type="ECO:0000313" key="6">
    <source>
        <dbReference type="EMBL" id="GGM14758.1"/>
    </source>
</evidence>
<reference evidence="6" key="2">
    <citation type="submission" date="2020-09" db="EMBL/GenBank/DDBJ databases">
        <authorList>
            <person name="Sun Q."/>
            <person name="Ohkuma M."/>
        </authorList>
    </citation>
    <scope>NUCLEOTIDE SEQUENCE</scope>
    <source>
        <strain evidence="6">JCM 19831</strain>
    </source>
</reference>
<reference evidence="6" key="1">
    <citation type="journal article" date="2014" name="Int. J. Syst. Evol. Microbiol.">
        <title>Complete genome sequence of Corynebacterium casei LMG S-19264T (=DSM 44701T), isolated from a smear-ripened cheese.</title>
        <authorList>
            <consortium name="US DOE Joint Genome Institute (JGI-PGF)"/>
            <person name="Walter F."/>
            <person name="Albersmeier A."/>
            <person name="Kalinowski J."/>
            <person name="Ruckert C."/>
        </authorList>
    </citation>
    <scope>NUCLEOTIDE SEQUENCE</scope>
    <source>
        <strain evidence="6">JCM 19831</strain>
    </source>
</reference>
<name>A0A917T9D1_9ACTN</name>
<comment type="subcellular location">
    <subcellularLocation>
        <location evidence="1">Membrane</location>
        <topology evidence="1">Multi-pass membrane protein</topology>
    </subcellularLocation>
</comment>
<feature type="transmembrane region" description="Helical" evidence="5">
    <location>
        <begin position="20"/>
        <end position="38"/>
    </location>
</feature>
<feature type="transmembrane region" description="Helical" evidence="5">
    <location>
        <begin position="156"/>
        <end position="175"/>
    </location>
</feature>
<organism evidence="6 7">
    <name type="scientific">Dactylosporangium sucinum</name>
    <dbReference type="NCBI Taxonomy" id="1424081"/>
    <lineage>
        <taxon>Bacteria</taxon>
        <taxon>Bacillati</taxon>
        <taxon>Actinomycetota</taxon>
        <taxon>Actinomycetes</taxon>
        <taxon>Micromonosporales</taxon>
        <taxon>Micromonosporaceae</taxon>
        <taxon>Dactylosporangium</taxon>
    </lineage>
</organism>
<dbReference type="EMBL" id="BMPI01000006">
    <property type="protein sequence ID" value="GGM14758.1"/>
    <property type="molecule type" value="Genomic_DNA"/>
</dbReference>
<evidence type="ECO:0000256" key="1">
    <source>
        <dbReference type="ARBA" id="ARBA00004141"/>
    </source>
</evidence>
<feature type="transmembrane region" description="Helical" evidence="5">
    <location>
        <begin position="309"/>
        <end position="330"/>
    </location>
</feature>
<feature type="transmembrane region" description="Helical" evidence="5">
    <location>
        <begin position="248"/>
        <end position="269"/>
    </location>
</feature>
<feature type="transmembrane region" description="Helical" evidence="5">
    <location>
        <begin position="187"/>
        <end position="216"/>
    </location>
</feature>
<evidence type="ECO:0000256" key="3">
    <source>
        <dbReference type="ARBA" id="ARBA00022989"/>
    </source>
</evidence>
<keyword evidence="7" id="KW-1185">Reference proteome</keyword>
<gene>
    <name evidence="6" type="ORF">GCM10007977_014830</name>
</gene>
<dbReference type="PANTHER" id="PTHR43077">
    <property type="entry name" value="TRANSPORT PERMEASE YVFS-RELATED"/>
    <property type="match status" value="1"/>
</dbReference>
<keyword evidence="4 5" id="KW-0472">Membrane</keyword>
<sequence>MKAGFLHELRDGVTPRAGGLVLAVLALQLGFVASYIGAFHEPTPHRIPVAVTAPAPALSGLVTQLNELPGVPLDARAVPTEESARRMIDRREVYGAFVVSADDATDRLIIASGAGASVGQALVQIFTPIEDQQERAFTTEDTKPALLGDARGLCGFYLALGWMVGGYLVAVALGASKGARPANPHRAAIRLGALLLYSVLSGLGGALIAGSLFGAVGDHLAQLWWFGALLVFAAGSFAMALQAAFGFVGTGLAVLLFVVLGNPSAGGAYPAPLLPPFWRAIGPWLPPGLGTDAIRGIVYFDGVGVGRSALVLGGYALVGVAATLVVARIAQPQRVVIPPSRSLVPVAR</sequence>
<keyword evidence="2 5" id="KW-0812">Transmembrane</keyword>
<protein>
    <submittedName>
        <fullName evidence="6">Membrane protein</fullName>
    </submittedName>
</protein>
<dbReference type="AlphaFoldDB" id="A0A917T9D1"/>
<evidence type="ECO:0000313" key="7">
    <source>
        <dbReference type="Proteomes" id="UP000642070"/>
    </source>
</evidence>
<evidence type="ECO:0000256" key="5">
    <source>
        <dbReference type="SAM" id="Phobius"/>
    </source>
</evidence>
<dbReference type="Proteomes" id="UP000642070">
    <property type="component" value="Unassembled WGS sequence"/>
</dbReference>
<accession>A0A917T9D1</accession>